<comment type="caution">
    <text evidence="2">The sequence shown here is derived from an EMBL/GenBank/DDBJ whole genome shotgun (WGS) entry which is preliminary data.</text>
</comment>
<name>A0A254PY19_9BURK</name>
<accession>A0A254PY19</accession>
<organism evidence="2 3">
    <name type="scientific">Polynucleobacter aenigmaticus</name>
    <dbReference type="NCBI Taxonomy" id="1743164"/>
    <lineage>
        <taxon>Bacteria</taxon>
        <taxon>Pseudomonadati</taxon>
        <taxon>Pseudomonadota</taxon>
        <taxon>Betaproteobacteria</taxon>
        <taxon>Burkholderiales</taxon>
        <taxon>Burkholderiaceae</taxon>
        <taxon>Polynucleobacter</taxon>
    </lineage>
</organism>
<dbReference type="AlphaFoldDB" id="A0A254PY19"/>
<feature type="chain" id="PRO_5013236596" evidence="1">
    <location>
        <begin position="26"/>
        <end position="111"/>
    </location>
</feature>
<evidence type="ECO:0000313" key="2">
    <source>
        <dbReference type="EMBL" id="OWS71449.1"/>
    </source>
</evidence>
<keyword evidence="3" id="KW-1185">Reference proteome</keyword>
<gene>
    <name evidence="2" type="ORF">CBI30_06830</name>
</gene>
<dbReference type="EMBL" id="NGUO01000010">
    <property type="protein sequence ID" value="OWS71449.1"/>
    <property type="molecule type" value="Genomic_DNA"/>
</dbReference>
<reference evidence="2 3" key="1">
    <citation type="submission" date="2017-05" db="EMBL/GenBank/DDBJ databases">
        <title>Polynucleobacter sp. MWH-K35W1 isolated from the permanently anoxic monimolimnion of a meromictic lake.</title>
        <authorList>
            <person name="Hahn M.W."/>
        </authorList>
    </citation>
    <scope>NUCLEOTIDE SEQUENCE [LARGE SCALE GENOMIC DNA]</scope>
    <source>
        <strain evidence="2 3">MWH-K35W1</strain>
    </source>
</reference>
<evidence type="ECO:0000256" key="1">
    <source>
        <dbReference type="SAM" id="SignalP"/>
    </source>
</evidence>
<sequence>MTSMSISRTVLLFTFLLSISNQSFAQAISKAYQKNCVIEQVSEHQGVKGKAFAEEDFTAYCYCHAEFISKNASNRQVNELLMNPKAKPGWLKALELKAMKACISLDSKLST</sequence>
<keyword evidence="1" id="KW-0732">Signal</keyword>
<proteinExistence type="predicted"/>
<dbReference type="Proteomes" id="UP000198104">
    <property type="component" value="Unassembled WGS sequence"/>
</dbReference>
<feature type="signal peptide" evidence="1">
    <location>
        <begin position="1"/>
        <end position="25"/>
    </location>
</feature>
<protein>
    <submittedName>
        <fullName evidence="2">Uncharacterized protein</fullName>
    </submittedName>
</protein>
<evidence type="ECO:0000313" key="3">
    <source>
        <dbReference type="Proteomes" id="UP000198104"/>
    </source>
</evidence>